<dbReference type="SMART" id="SM01240">
    <property type="entry name" value="IMPDH"/>
    <property type="match status" value="1"/>
</dbReference>
<evidence type="ECO:0000313" key="5">
    <source>
        <dbReference type="EMBL" id="GBC98390.1"/>
    </source>
</evidence>
<gene>
    <name evidence="5" type="ORF">HRbin17_00902</name>
</gene>
<protein>
    <submittedName>
        <fullName evidence="5">Putative oxidoreductase</fullName>
        <ecNumber evidence="5">1.-.-.-</ecNumber>
    </submittedName>
</protein>
<dbReference type="Gene3D" id="3.20.20.70">
    <property type="entry name" value="Aldolase class I"/>
    <property type="match status" value="1"/>
</dbReference>
<dbReference type="SUPFAM" id="SSF51412">
    <property type="entry name" value="Inosine monophosphate dehydrogenase (IMPDH)"/>
    <property type="match status" value="1"/>
</dbReference>
<comment type="similarity">
    <text evidence="1">Belongs to the IMPDH/GMPR family.</text>
</comment>
<dbReference type="EMBL" id="BEHT01000010">
    <property type="protein sequence ID" value="GBC98390.1"/>
    <property type="molecule type" value="Genomic_DNA"/>
</dbReference>
<dbReference type="PANTHER" id="PTHR11911:SF85">
    <property type="entry name" value="INOSINE-5'-MONOPHOSPHATE DEHYDROGENASE"/>
    <property type="match status" value="1"/>
</dbReference>
<comment type="caution">
    <text evidence="5">The sequence shown here is derived from an EMBL/GenBank/DDBJ whole genome shotgun (WGS) entry which is preliminary data.</text>
</comment>
<proteinExistence type="inferred from homology"/>
<feature type="domain" description="IMP dehydrogenase/GMP reductase" evidence="4">
    <location>
        <begin position="15"/>
        <end position="295"/>
    </location>
</feature>
<dbReference type="InterPro" id="IPR005990">
    <property type="entry name" value="IMP_DH"/>
</dbReference>
<dbReference type="PANTHER" id="PTHR11911">
    <property type="entry name" value="INOSINE-5-MONOPHOSPHATE DEHYDROGENASE RELATED"/>
    <property type="match status" value="1"/>
</dbReference>
<sequence length="386" mass="40551">METEIGIGRKARRAYSLDEIALVPAPIAVDPDEVDVSLSVGNLTLDIPILASAMDAAVDTRIAIEMSRLGGLAILNLEGLHVRYDDPAPVIERIITAPKEDAVRVLQEAYQAPIQTALIRQRVQEVKRAGARLGVAATPAKAMELLPIALEEGADVAVIQSTVTTVRFLSTRKPALPWDRLRQAITAPLIVGNCVSYEAAWELMEVGADAVLVGVGPGAACTTRQVVGVGVPQATAIADVAAARDEFYRRTGKYVAVIADGGMRTGADICKAIACGADGVMVGSPIASASEAPGRGYHWGMATPHPGLPRGTRIYVGQVAPLKVLLTGPAVKDDGTQNLVGALKSGMGMCGARTIKEMHRCHIVIAPTIGTEGKRLQREQGVGQGR</sequence>
<evidence type="ECO:0000256" key="2">
    <source>
        <dbReference type="ARBA" id="ARBA00023002"/>
    </source>
</evidence>
<dbReference type="InterPro" id="IPR001093">
    <property type="entry name" value="IMP_DH_GMPRt"/>
</dbReference>
<dbReference type="InterPro" id="IPR005992">
    <property type="entry name" value="IMP_DH-rel2"/>
</dbReference>
<evidence type="ECO:0000256" key="1">
    <source>
        <dbReference type="ARBA" id="ARBA00005502"/>
    </source>
</evidence>
<name>A0A2H5XB24_9BACT</name>
<dbReference type="Pfam" id="PF00478">
    <property type="entry name" value="IMPDH"/>
    <property type="match status" value="1"/>
</dbReference>
<evidence type="ECO:0000259" key="4">
    <source>
        <dbReference type="Pfam" id="PF00478"/>
    </source>
</evidence>
<keyword evidence="3" id="KW-0520">NAD</keyword>
<dbReference type="InterPro" id="IPR013785">
    <property type="entry name" value="Aldolase_TIM"/>
</dbReference>
<keyword evidence="2 5" id="KW-0560">Oxidoreductase</keyword>
<dbReference type="CDD" id="cd00381">
    <property type="entry name" value="IMPDH"/>
    <property type="match status" value="1"/>
</dbReference>
<reference evidence="6" key="1">
    <citation type="submission" date="2017-09" db="EMBL/GenBank/DDBJ databases">
        <title>Metaegenomics of thermophilic ammonia-oxidizing enrichment culture.</title>
        <authorList>
            <person name="Kato S."/>
            <person name="Suzuki K."/>
        </authorList>
    </citation>
    <scope>NUCLEOTIDE SEQUENCE [LARGE SCALE GENOMIC DNA]</scope>
</reference>
<dbReference type="EC" id="1.-.-.-" evidence="5"/>
<accession>A0A2H5XB24</accession>
<dbReference type="Proteomes" id="UP000236173">
    <property type="component" value="Unassembled WGS sequence"/>
</dbReference>
<dbReference type="AlphaFoldDB" id="A0A2H5XB24"/>
<evidence type="ECO:0000256" key="3">
    <source>
        <dbReference type="ARBA" id="ARBA00023027"/>
    </source>
</evidence>
<evidence type="ECO:0000313" key="6">
    <source>
        <dbReference type="Proteomes" id="UP000236173"/>
    </source>
</evidence>
<dbReference type="NCBIfam" id="TIGR01304">
    <property type="entry name" value="IMP_DH_rel_2"/>
    <property type="match status" value="1"/>
</dbReference>
<dbReference type="GO" id="GO:0006183">
    <property type="term" value="P:GTP biosynthetic process"/>
    <property type="evidence" value="ECO:0007669"/>
    <property type="project" value="TreeGrafter"/>
</dbReference>
<dbReference type="GO" id="GO:0003938">
    <property type="term" value="F:IMP dehydrogenase activity"/>
    <property type="evidence" value="ECO:0007669"/>
    <property type="project" value="InterPro"/>
</dbReference>
<organism evidence="5 6">
    <name type="scientific">Candidatus Fervidibacter japonicus</name>
    <dbReference type="NCBI Taxonomy" id="2035412"/>
    <lineage>
        <taxon>Bacteria</taxon>
        <taxon>Candidatus Fervidibacterota</taxon>
        <taxon>Candidatus Fervidibacter</taxon>
    </lineage>
</organism>